<accession>A0AAQ3JSH4</accession>
<dbReference type="PANTHER" id="PTHR15131">
    <property type="entry name" value="SMALL NUCLEAR RNA ACTIVATING COMPLEX, POLYPEPTIDE 1"/>
    <property type="match status" value="1"/>
</dbReference>
<evidence type="ECO:0000313" key="3">
    <source>
        <dbReference type="EMBL" id="WOK95464.1"/>
    </source>
</evidence>
<sequence>MVKAPVIVPLLQLAVYVCLAISVMLFVEKVYMAVVITGVRFLGRRPEKRYKWEPMGQGRRRAWHLRLPHGAHPNPHVQRERGVCAIFCKHDKRQFRASLPSEKDESNYSSSGVLASDKSLSIEGFLLYVRSSMVPLLFGNFDDIDMDLTTFKLDIDELLEEYTEGNYNTLADMKSVWMIKKFSYIFEAKPTSKEALFMQSLYSFAIRHMVSKGELSRRLGGLYCLYCLYESQPYYPSFKIYLSLGELKSLKMLVLDAKKMGIAVVPALVKRMLDKNTFLFGSVDVDVGNVNQKIDEVMKIESKRLQGAHEALFGNTSIDDYLHMDLGIELELDRLKNLSKEYAEAKELAISEEAHDLVGGEDVKLLMDDNTLIGDKVHDIVKEWDVQKETFYKQTGISHGKELVVADDFDEVMHLLNE</sequence>
<dbReference type="PANTHER" id="PTHR15131:SF3">
    <property type="entry name" value="SNRNA-ACTIVATING PROTEIN COMPLEX SUBUNIT 1"/>
    <property type="match status" value="1"/>
</dbReference>
<dbReference type="AlphaFoldDB" id="A0AAQ3JSH4"/>
<name>A0AAQ3JSH4_9LILI</name>
<dbReference type="Pfam" id="PF09808">
    <property type="entry name" value="SNAPC1"/>
    <property type="match status" value="1"/>
</dbReference>
<evidence type="ECO:0000313" key="4">
    <source>
        <dbReference type="Proteomes" id="UP001327560"/>
    </source>
</evidence>
<protein>
    <submittedName>
        <fullName evidence="3">Uncharacterized protein</fullName>
    </submittedName>
</protein>
<dbReference type="InterPro" id="IPR019188">
    <property type="entry name" value="SNAPC1"/>
</dbReference>
<dbReference type="GO" id="GO:0042796">
    <property type="term" value="P:snRNA transcription by RNA polymerase III"/>
    <property type="evidence" value="ECO:0007669"/>
    <property type="project" value="TreeGrafter"/>
</dbReference>
<organism evidence="3 4">
    <name type="scientific">Canna indica</name>
    <name type="common">Indian-shot</name>
    <dbReference type="NCBI Taxonomy" id="4628"/>
    <lineage>
        <taxon>Eukaryota</taxon>
        <taxon>Viridiplantae</taxon>
        <taxon>Streptophyta</taxon>
        <taxon>Embryophyta</taxon>
        <taxon>Tracheophyta</taxon>
        <taxon>Spermatophyta</taxon>
        <taxon>Magnoliopsida</taxon>
        <taxon>Liliopsida</taxon>
        <taxon>Zingiberales</taxon>
        <taxon>Cannaceae</taxon>
        <taxon>Canna</taxon>
    </lineage>
</organism>
<feature type="coiled-coil region" evidence="1">
    <location>
        <begin position="328"/>
        <end position="355"/>
    </location>
</feature>
<dbReference type="Proteomes" id="UP001327560">
    <property type="component" value="Chromosome 1"/>
</dbReference>
<evidence type="ECO:0000256" key="1">
    <source>
        <dbReference type="SAM" id="Coils"/>
    </source>
</evidence>
<dbReference type="GO" id="GO:0019185">
    <property type="term" value="C:snRNA-activating protein complex"/>
    <property type="evidence" value="ECO:0007669"/>
    <property type="project" value="TreeGrafter"/>
</dbReference>
<feature type="transmembrane region" description="Helical" evidence="2">
    <location>
        <begin position="13"/>
        <end position="42"/>
    </location>
</feature>
<dbReference type="GO" id="GO:0042795">
    <property type="term" value="P:snRNA transcription by RNA polymerase II"/>
    <property type="evidence" value="ECO:0007669"/>
    <property type="project" value="TreeGrafter"/>
</dbReference>
<gene>
    <name evidence="3" type="ORF">Cni_G04171</name>
</gene>
<evidence type="ECO:0000256" key="2">
    <source>
        <dbReference type="SAM" id="Phobius"/>
    </source>
</evidence>
<keyword evidence="2" id="KW-0472">Membrane</keyword>
<dbReference type="GO" id="GO:0043565">
    <property type="term" value="F:sequence-specific DNA binding"/>
    <property type="evidence" value="ECO:0007669"/>
    <property type="project" value="TreeGrafter"/>
</dbReference>
<keyword evidence="4" id="KW-1185">Reference proteome</keyword>
<keyword evidence="2" id="KW-1133">Transmembrane helix</keyword>
<keyword evidence="1" id="KW-0175">Coiled coil</keyword>
<proteinExistence type="predicted"/>
<keyword evidence="2" id="KW-0812">Transmembrane</keyword>
<reference evidence="3 4" key="1">
    <citation type="submission" date="2023-10" db="EMBL/GenBank/DDBJ databases">
        <title>Chromosome-scale genome assembly provides insights into flower coloration mechanisms of Canna indica.</title>
        <authorList>
            <person name="Li C."/>
        </authorList>
    </citation>
    <scope>NUCLEOTIDE SEQUENCE [LARGE SCALE GENOMIC DNA]</scope>
    <source>
        <tissue evidence="3">Flower</tissue>
    </source>
</reference>
<dbReference type="EMBL" id="CP136890">
    <property type="protein sequence ID" value="WOK95464.1"/>
    <property type="molecule type" value="Genomic_DNA"/>
</dbReference>